<reference evidence="2" key="4">
    <citation type="submission" date="2019-03" db="UniProtKB">
        <authorList>
            <consortium name="EnsemblPlants"/>
        </authorList>
    </citation>
    <scope>IDENTIFICATION</scope>
</reference>
<reference evidence="3" key="1">
    <citation type="journal article" date="2014" name="Science">
        <title>Ancient hybridizations among the ancestral genomes of bread wheat.</title>
        <authorList>
            <consortium name="International Wheat Genome Sequencing Consortium,"/>
            <person name="Marcussen T."/>
            <person name="Sandve S.R."/>
            <person name="Heier L."/>
            <person name="Spannagl M."/>
            <person name="Pfeifer M."/>
            <person name="Jakobsen K.S."/>
            <person name="Wulff B.B."/>
            <person name="Steuernagel B."/>
            <person name="Mayer K.F."/>
            <person name="Olsen O.A."/>
        </authorList>
    </citation>
    <scope>NUCLEOTIDE SEQUENCE [LARGE SCALE GENOMIC DNA]</scope>
    <source>
        <strain evidence="3">cv. AL8/78</strain>
    </source>
</reference>
<reference evidence="2" key="3">
    <citation type="journal article" date="2017" name="Nature">
        <title>Genome sequence of the progenitor of the wheat D genome Aegilops tauschii.</title>
        <authorList>
            <person name="Luo M.C."/>
            <person name="Gu Y.Q."/>
            <person name="Puiu D."/>
            <person name="Wang H."/>
            <person name="Twardziok S.O."/>
            <person name="Deal K.R."/>
            <person name="Huo N."/>
            <person name="Zhu T."/>
            <person name="Wang L."/>
            <person name="Wang Y."/>
            <person name="McGuire P.E."/>
            <person name="Liu S."/>
            <person name="Long H."/>
            <person name="Ramasamy R.K."/>
            <person name="Rodriguez J.C."/>
            <person name="Van S.L."/>
            <person name="Yuan L."/>
            <person name="Wang Z."/>
            <person name="Xia Z."/>
            <person name="Xiao L."/>
            <person name="Anderson O.D."/>
            <person name="Ouyang S."/>
            <person name="Liang Y."/>
            <person name="Zimin A.V."/>
            <person name="Pertea G."/>
            <person name="Qi P."/>
            <person name="Bennetzen J.L."/>
            <person name="Dai X."/>
            <person name="Dawson M.W."/>
            <person name="Muller H.G."/>
            <person name="Kugler K."/>
            <person name="Rivarola-Duarte L."/>
            <person name="Spannagl M."/>
            <person name="Mayer K.F.X."/>
            <person name="Lu F.H."/>
            <person name="Bevan M.W."/>
            <person name="Leroy P."/>
            <person name="Li P."/>
            <person name="You F.M."/>
            <person name="Sun Q."/>
            <person name="Liu Z."/>
            <person name="Lyons E."/>
            <person name="Wicker T."/>
            <person name="Salzberg S.L."/>
            <person name="Devos K.M."/>
            <person name="Dvorak J."/>
        </authorList>
    </citation>
    <scope>NUCLEOTIDE SEQUENCE [LARGE SCALE GENOMIC DNA]</scope>
    <source>
        <strain evidence="2">cv. AL8/78</strain>
    </source>
</reference>
<name>A0A453BY15_AEGTS</name>
<proteinExistence type="predicted"/>
<feature type="region of interest" description="Disordered" evidence="1">
    <location>
        <begin position="35"/>
        <end position="56"/>
    </location>
</feature>
<dbReference type="EnsemblPlants" id="AET2Gv20670400.1">
    <property type="protein sequence ID" value="AET2Gv20670400.1"/>
    <property type="gene ID" value="AET2Gv20670400"/>
</dbReference>
<dbReference type="Gramene" id="AET2Gv20670400.1">
    <property type="protein sequence ID" value="AET2Gv20670400.1"/>
    <property type="gene ID" value="AET2Gv20670400"/>
</dbReference>
<protein>
    <submittedName>
        <fullName evidence="2">Uncharacterized protein</fullName>
    </submittedName>
</protein>
<evidence type="ECO:0000256" key="1">
    <source>
        <dbReference type="SAM" id="MobiDB-lite"/>
    </source>
</evidence>
<reference evidence="2" key="5">
    <citation type="journal article" date="2021" name="G3 (Bethesda)">
        <title>Aegilops tauschii genome assembly Aet v5.0 features greater sequence contiguity and improved annotation.</title>
        <authorList>
            <person name="Wang L."/>
            <person name="Zhu T."/>
            <person name="Rodriguez J.C."/>
            <person name="Deal K.R."/>
            <person name="Dubcovsky J."/>
            <person name="McGuire P.E."/>
            <person name="Lux T."/>
            <person name="Spannagl M."/>
            <person name="Mayer K.F.X."/>
            <person name="Baldrich P."/>
            <person name="Meyers B.C."/>
            <person name="Huo N."/>
            <person name="Gu Y.Q."/>
            <person name="Zhou H."/>
            <person name="Devos K.M."/>
            <person name="Bennetzen J.L."/>
            <person name="Unver T."/>
            <person name="Budak H."/>
            <person name="Gulick P.J."/>
            <person name="Galiba G."/>
            <person name="Kalapos B."/>
            <person name="Nelson D.R."/>
            <person name="Li P."/>
            <person name="You F.M."/>
            <person name="Luo M.C."/>
            <person name="Dvorak J."/>
        </authorList>
    </citation>
    <scope>NUCLEOTIDE SEQUENCE [LARGE SCALE GENOMIC DNA]</scope>
    <source>
        <strain evidence="2">cv. AL8/78</strain>
    </source>
</reference>
<reference evidence="3" key="2">
    <citation type="journal article" date="2017" name="Nat. Plants">
        <title>The Aegilops tauschii genome reveals multiple impacts of transposons.</title>
        <authorList>
            <person name="Zhao G."/>
            <person name="Zou C."/>
            <person name="Li K."/>
            <person name="Wang K."/>
            <person name="Li T."/>
            <person name="Gao L."/>
            <person name="Zhang X."/>
            <person name="Wang H."/>
            <person name="Yang Z."/>
            <person name="Liu X."/>
            <person name="Jiang W."/>
            <person name="Mao L."/>
            <person name="Kong X."/>
            <person name="Jiao Y."/>
            <person name="Jia J."/>
        </authorList>
    </citation>
    <scope>NUCLEOTIDE SEQUENCE [LARGE SCALE GENOMIC DNA]</scope>
    <source>
        <strain evidence="3">cv. AL8/78</strain>
    </source>
</reference>
<evidence type="ECO:0000313" key="3">
    <source>
        <dbReference type="Proteomes" id="UP000015105"/>
    </source>
</evidence>
<evidence type="ECO:0000313" key="2">
    <source>
        <dbReference type="EnsemblPlants" id="AET2Gv20670400.1"/>
    </source>
</evidence>
<keyword evidence="3" id="KW-1185">Reference proteome</keyword>
<sequence length="56" mass="6235">PSPLIKCWHALAPRLPLSSPSSSSQPHLLLLFLSPPKTESPKRQRQNHATARIFVP</sequence>
<organism evidence="2 3">
    <name type="scientific">Aegilops tauschii subsp. strangulata</name>
    <name type="common">Goatgrass</name>
    <dbReference type="NCBI Taxonomy" id="200361"/>
    <lineage>
        <taxon>Eukaryota</taxon>
        <taxon>Viridiplantae</taxon>
        <taxon>Streptophyta</taxon>
        <taxon>Embryophyta</taxon>
        <taxon>Tracheophyta</taxon>
        <taxon>Spermatophyta</taxon>
        <taxon>Magnoliopsida</taxon>
        <taxon>Liliopsida</taxon>
        <taxon>Poales</taxon>
        <taxon>Poaceae</taxon>
        <taxon>BOP clade</taxon>
        <taxon>Pooideae</taxon>
        <taxon>Triticodae</taxon>
        <taxon>Triticeae</taxon>
        <taxon>Triticinae</taxon>
        <taxon>Aegilops</taxon>
    </lineage>
</organism>
<accession>A0A453BY15</accession>
<dbReference type="Proteomes" id="UP000015105">
    <property type="component" value="Chromosome 2D"/>
</dbReference>
<dbReference type="AlphaFoldDB" id="A0A453BY15"/>